<evidence type="ECO:0000256" key="10">
    <source>
        <dbReference type="RuleBase" id="RU003691"/>
    </source>
</evidence>
<dbReference type="InterPro" id="IPR023753">
    <property type="entry name" value="FAD/NAD-binding_dom"/>
</dbReference>
<keyword evidence="5 10" id="KW-0560">Oxidoreductase</keyword>
<feature type="binding site" evidence="8">
    <location>
        <position position="310"/>
    </location>
    <ligand>
        <name>FAD</name>
        <dbReference type="ChEBI" id="CHEBI:57692"/>
    </ligand>
</feature>
<keyword evidence="2 10" id="KW-0285">Flavoprotein</keyword>
<evidence type="ECO:0000256" key="4">
    <source>
        <dbReference type="ARBA" id="ARBA00022857"/>
    </source>
</evidence>
<dbReference type="Gene3D" id="3.30.390.30">
    <property type="match status" value="1"/>
</dbReference>
<feature type="binding site" evidence="8">
    <location>
        <position position="54"/>
    </location>
    <ligand>
        <name>FAD</name>
        <dbReference type="ChEBI" id="CHEBI:57692"/>
    </ligand>
</feature>
<dbReference type="Pfam" id="PF02852">
    <property type="entry name" value="Pyr_redox_dim"/>
    <property type="match status" value="1"/>
</dbReference>
<keyword evidence="14" id="KW-1185">Reference proteome</keyword>
<reference evidence="13 14" key="1">
    <citation type="submission" date="2017-10" db="EMBL/GenBank/DDBJ databases">
        <title>Sequencing the genomes of 1000 actinobacteria strains.</title>
        <authorList>
            <person name="Klenk H.-P."/>
        </authorList>
    </citation>
    <scope>NUCLEOTIDE SEQUENCE [LARGE SCALE GENOMIC DNA]</scope>
    <source>
        <strain evidence="13 14">DSM 21801</strain>
    </source>
</reference>
<dbReference type="Pfam" id="PF07992">
    <property type="entry name" value="Pyr_redox_2"/>
    <property type="match status" value="1"/>
</dbReference>
<dbReference type="GO" id="GO:0050660">
    <property type="term" value="F:flavin adenine dinucleotide binding"/>
    <property type="evidence" value="ECO:0007669"/>
    <property type="project" value="TreeGrafter"/>
</dbReference>
<dbReference type="SUPFAM" id="SSF51905">
    <property type="entry name" value="FAD/NAD(P)-binding domain"/>
    <property type="match status" value="1"/>
</dbReference>
<dbReference type="RefSeq" id="WP_098468318.1">
    <property type="nucleotide sequence ID" value="NZ_PDJD01000001.1"/>
</dbReference>
<feature type="binding site" evidence="8">
    <location>
        <position position="117"/>
    </location>
    <ligand>
        <name>FAD</name>
        <dbReference type="ChEBI" id="CHEBI:57692"/>
    </ligand>
</feature>
<dbReference type="PANTHER" id="PTHR43014">
    <property type="entry name" value="MERCURIC REDUCTASE"/>
    <property type="match status" value="1"/>
</dbReference>
<evidence type="ECO:0000256" key="7">
    <source>
        <dbReference type="ARBA" id="ARBA00023284"/>
    </source>
</evidence>
<keyword evidence="6" id="KW-1015">Disulfide bond</keyword>
<dbReference type="AlphaFoldDB" id="A0A2A9CYD3"/>
<comment type="similarity">
    <text evidence="1 10">Belongs to the class-I pyridine nucleotide-disulfide oxidoreductase family.</text>
</comment>
<dbReference type="PIRSF" id="PIRSF000350">
    <property type="entry name" value="Mercury_reductase_MerA"/>
    <property type="match status" value="1"/>
</dbReference>
<evidence type="ECO:0000256" key="8">
    <source>
        <dbReference type="PIRSR" id="PIRSR000350-3"/>
    </source>
</evidence>
<evidence type="ECO:0000256" key="2">
    <source>
        <dbReference type="ARBA" id="ARBA00022630"/>
    </source>
</evidence>
<dbReference type="GO" id="GO:0016668">
    <property type="term" value="F:oxidoreductase activity, acting on a sulfur group of donors, NAD(P) as acceptor"/>
    <property type="evidence" value="ECO:0007669"/>
    <property type="project" value="InterPro"/>
</dbReference>
<organism evidence="13 14">
    <name type="scientific">Serinibacter salmoneus</name>
    <dbReference type="NCBI Taxonomy" id="556530"/>
    <lineage>
        <taxon>Bacteria</taxon>
        <taxon>Bacillati</taxon>
        <taxon>Actinomycetota</taxon>
        <taxon>Actinomycetes</taxon>
        <taxon>Micrococcales</taxon>
        <taxon>Beutenbergiaceae</taxon>
        <taxon>Serinibacter</taxon>
    </lineage>
</organism>
<evidence type="ECO:0000256" key="3">
    <source>
        <dbReference type="ARBA" id="ARBA00022827"/>
    </source>
</evidence>
<protein>
    <submittedName>
        <fullName evidence="13">Pyruvate/2-oxoglutarate dehydrogenase complex dihydrolipoamide dehydrogenase (E3) component</fullName>
    </submittedName>
</protein>
<evidence type="ECO:0000259" key="11">
    <source>
        <dbReference type="Pfam" id="PF02852"/>
    </source>
</evidence>
<dbReference type="InterPro" id="IPR001100">
    <property type="entry name" value="Pyr_nuc-diS_OxRdtase"/>
</dbReference>
<proteinExistence type="inferred from homology"/>
<dbReference type="PRINTS" id="PR00368">
    <property type="entry name" value="FADPNR"/>
</dbReference>
<keyword evidence="8" id="KW-0547">Nucleotide-binding</keyword>
<keyword evidence="3 8" id="KW-0274">FAD</keyword>
<feature type="binding site" evidence="8">
    <location>
        <position position="269"/>
    </location>
    <ligand>
        <name>NAD(+)</name>
        <dbReference type="ChEBI" id="CHEBI:57540"/>
    </ligand>
</feature>
<feature type="binding site" evidence="8">
    <location>
        <position position="201"/>
    </location>
    <ligand>
        <name>NAD(+)</name>
        <dbReference type="ChEBI" id="CHEBI:57540"/>
    </ligand>
</feature>
<accession>A0A2A9CYD3</accession>
<keyword evidence="8" id="KW-0520">NAD</keyword>
<feature type="disulfide bond" description="Redox-active" evidence="9">
    <location>
        <begin position="45"/>
        <end position="50"/>
    </location>
</feature>
<sequence>MTAPGAPVDLLVLGGGTAGIVAAKTAVSLGASTLLVERERTGGDCLWTGCVPSKALLAAAHQAAAARTADRFGLEVTLRVDFARVMDRVQQAIAEIAPIDSPETLRAAGVPVRHGQGVFRGEGEVAVDGVPVRYRQAVLAMGSAPTIPPLPGLAEVDYLTSDSFWSLREAPRRLAVLGAGSIGCELGQAMARLGSEVTLVENAERILPREDPAAAAAVARSLRCDGVRVQTGARVAAVHAAPAEGAGAGRLQFEDGREIAFDRLLVAVGRTPRTSGAGLERIGVACDDRGHIRVDGHLRTTNPRIWAAGDLTGHPQFTHVAASHGSLAASNAVLGVRRRAETTVPRVTYTHPEVAALGAATDGSDLRVVTREHTDVDRAVTEGETDGFTRLAVDSSGRVRGATIVGPRAGETLGEAALAVARGMRTRDLAGLMHPYPTWNDGLGGAAIADARTQLDAPLARRAVRLIVGSRRRWLDRRAT</sequence>
<dbReference type="InterPro" id="IPR012999">
    <property type="entry name" value="Pyr_OxRdtase_I_AS"/>
</dbReference>
<name>A0A2A9CYD3_9MICO</name>
<comment type="cofactor">
    <cofactor evidence="8">
        <name>FAD</name>
        <dbReference type="ChEBI" id="CHEBI:57692"/>
    </cofactor>
    <text evidence="8">Binds 1 FAD per subunit.</text>
</comment>
<dbReference type="SUPFAM" id="SSF55424">
    <property type="entry name" value="FAD/NAD-linked reductases, dimerisation (C-terminal) domain"/>
    <property type="match status" value="1"/>
</dbReference>
<dbReference type="PANTHER" id="PTHR43014:SF2">
    <property type="entry name" value="MERCURIC REDUCTASE"/>
    <property type="match status" value="1"/>
</dbReference>
<dbReference type="OrthoDB" id="9800167at2"/>
<evidence type="ECO:0000256" key="5">
    <source>
        <dbReference type="ARBA" id="ARBA00023002"/>
    </source>
</evidence>
<dbReference type="Proteomes" id="UP000224915">
    <property type="component" value="Unassembled WGS sequence"/>
</dbReference>
<keyword evidence="4" id="KW-0521">NADP</keyword>
<dbReference type="InterPro" id="IPR004099">
    <property type="entry name" value="Pyr_nucl-diS_OxRdtase_dimer"/>
</dbReference>
<dbReference type="InterPro" id="IPR016156">
    <property type="entry name" value="FAD/NAD-linked_Rdtase_dimer_sf"/>
</dbReference>
<gene>
    <name evidence="13" type="ORF">ATL40_0703</name>
</gene>
<evidence type="ECO:0000256" key="1">
    <source>
        <dbReference type="ARBA" id="ARBA00007532"/>
    </source>
</evidence>
<evidence type="ECO:0000256" key="6">
    <source>
        <dbReference type="ARBA" id="ARBA00023157"/>
    </source>
</evidence>
<dbReference type="GO" id="GO:0003955">
    <property type="term" value="F:NAD(P)H dehydrogenase (quinone) activity"/>
    <property type="evidence" value="ECO:0007669"/>
    <property type="project" value="TreeGrafter"/>
</dbReference>
<feature type="domain" description="FAD/NAD(P)-binding" evidence="12">
    <location>
        <begin position="9"/>
        <end position="325"/>
    </location>
</feature>
<keyword evidence="13" id="KW-0670">Pyruvate</keyword>
<evidence type="ECO:0000313" key="13">
    <source>
        <dbReference type="EMBL" id="PFG19146.1"/>
    </source>
</evidence>
<evidence type="ECO:0000313" key="14">
    <source>
        <dbReference type="Proteomes" id="UP000224915"/>
    </source>
</evidence>
<dbReference type="PRINTS" id="PR00411">
    <property type="entry name" value="PNDRDTASEI"/>
</dbReference>
<comment type="caution">
    <text evidence="13">The sequence shown here is derived from an EMBL/GenBank/DDBJ whole genome shotgun (WGS) entry which is preliminary data.</text>
</comment>
<dbReference type="PROSITE" id="PS00076">
    <property type="entry name" value="PYRIDINE_REDOX_1"/>
    <property type="match status" value="1"/>
</dbReference>
<keyword evidence="7 10" id="KW-0676">Redox-active center</keyword>
<dbReference type="EMBL" id="PDJD01000001">
    <property type="protein sequence ID" value="PFG19146.1"/>
    <property type="molecule type" value="Genomic_DNA"/>
</dbReference>
<dbReference type="InterPro" id="IPR036188">
    <property type="entry name" value="FAD/NAD-bd_sf"/>
</dbReference>
<evidence type="ECO:0000256" key="9">
    <source>
        <dbReference type="PIRSR" id="PIRSR000350-4"/>
    </source>
</evidence>
<evidence type="ECO:0000259" key="12">
    <source>
        <dbReference type="Pfam" id="PF07992"/>
    </source>
</evidence>
<feature type="domain" description="Pyridine nucleotide-disulphide oxidoreductase dimerisation" evidence="11">
    <location>
        <begin position="344"/>
        <end position="443"/>
    </location>
</feature>
<feature type="binding site" evidence="8">
    <location>
        <begin position="178"/>
        <end position="185"/>
    </location>
    <ligand>
        <name>NAD(+)</name>
        <dbReference type="ChEBI" id="CHEBI:57540"/>
    </ligand>
</feature>
<dbReference type="Gene3D" id="3.50.50.60">
    <property type="entry name" value="FAD/NAD(P)-binding domain"/>
    <property type="match status" value="2"/>
</dbReference>